<evidence type="ECO:0000256" key="2">
    <source>
        <dbReference type="SAM" id="MobiDB-lite"/>
    </source>
</evidence>
<evidence type="ECO:0000256" key="1">
    <source>
        <dbReference type="SAM" id="Coils"/>
    </source>
</evidence>
<dbReference type="AlphaFoldDB" id="A0A0A9YN03"/>
<evidence type="ECO:0000313" key="3">
    <source>
        <dbReference type="EMBL" id="JAG33001.1"/>
    </source>
</evidence>
<keyword evidence="1" id="KW-0175">Coiled coil</keyword>
<gene>
    <name evidence="3" type="primary">rhgD</name>
    <name evidence="3" type="ORF">CM83_7797</name>
</gene>
<organism evidence="3">
    <name type="scientific">Lygus hesperus</name>
    <name type="common">Western plant bug</name>
    <dbReference type="NCBI Taxonomy" id="30085"/>
    <lineage>
        <taxon>Eukaryota</taxon>
        <taxon>Metazoa</taxon>
        <taxon>Ecdysozoa</taxon>
        <taxon>Arthropoda</taxon>
        <taxon>Hexapoda</taxon>
        <taxon>Insecta</taxon>
        <taxon>Pterygota</taxon>
        <taxon>Neoptera</taxon>
        <taxon>Paraneoptera</taxon>
        <taxon>Hemiptera</taxon>
        <taxon>Heteroptera</taxon>
        <taxon>Panheteroptera</taxon>
        <taxon>Cimicomorpha</taxon>
        <taxon>Miridae</taxon>
        <taxon>Mirini</taxon>
        <taxon>Lygus</taxon>
    </lineage>
</organism>
<protein>
    <submittedName>
        <fullName evidence="3">Putative rhamnogalacturonase D</fullName>
    </submittedName>
</protein>
<reference evidence="3" key="1">
    <citation type="journal article" date="2014" name="PLoS ONE">
        <title>Transcriptome-Based Identification of ABC Transporters in the Western Tarnished Plant Bug Lygus hesperus.</title>
        <authorList>
            <person name="Hull J.J."/>
            <person name="Chaney K."/>
            <person name="Geib S.M."/>
            <person name="Fabrick J.A."/>
            <person name="Brent C.S."/>
            <person name="Walsh D."/>
            <person name="Lavine L.C."/>
        </authorList>
    </citation>
    <scope>NUCLEOTIDE SEQUENCE</scope>
</reference>
<dbReference type="EMBL" id="GBRD01009454">
    <property type="protein sequence ID" value="JAG56370.1"/>
    <property type="molecule type" value="Transcribed_RNA"/>
</dbReference>
<evidence type="ECO:0000313" key="4">
    <source>
        <dbReference type="EMBL" id="JAG56370.1"/>
    </source>
</evidence>
<proteinExistence type="predicted"/>
<feature type="coiled-coil region" evidence="1">
    <location>
        <begin position="211"/>
        <end position="238"/>
    </location>
</feature>
<dbReference type="EMBL" id="GBHO01010603">
    <property type="protein sequence ID" value="JAG33001.1"/>
    <property type="molecule type" value="Transcribed_RNA"/>
</dbReference>
<feature type="region of interest" description="Disordered" evidence="2">
    <location>
        <begin position="77"/>
        <end position="98"/>
    </location>
</feature>
<reference evidence="4" key="3">
    <citation type="submission" date="2014-09" db="EMBL/GenBank/DDBJ databases">
        <authorList>
            <person name="Magalhaes I.L.F."/>
            <person name="Oliveira U."/>
            <person name="Santos F.R."/>
            <person name="Vidigal T.H.D.A."/>
            <person name="Brescovit A.D."/>
            <person name="Santos A.J."/>
        </authorList>
    </citation>
    <scope>NUCLEOTIDE SEQUENCE</scope>
</reference>
<feature type="compositionally biased region" description="Basic and acidic residues" evidence="2">
    <location>
        <begin position="35"/>
        <end position="49"/>
    </location>
</feature>
<feature type="compositionally biased region" description="Basic residues" evidence="2">
    <location>
        <begin position="13"/>
        <end position="24"/>
    </location>
</feature>
<sequence>MSRPAENYDSSRKKFVKKKRKRFERPRFRVPVGGEKCRTPTERELRSNSDPDPLSLVEDRSLFSEVASEYVIGDKHKQYEERSSTQEEYFDAQDDKVSNRNKADPISVKHEIKVSLTLKGPFIQVSVVSDDGNSNKSVNILKNDFAKSGVDLKFSTNGDDSPSLTVNSCDKVVFGGVAPDWESGDCQGLSTRVNAEAQTAVVLGTDEITDTEEVSVMCANKERQVEAAQEELLQKSDISLPNDTFMMSETTDENLQSFDSAPLIKSTANSSYDEQDDLESENQVLSKLKTHSTITSIPLDTYSTLEKKSKPDVSIDFSTQNDNQTKEVSSAVPSVPLIKSKSDSLVLSSTGRSKQKCDRGIMARKESSAYPDIFSLMYNKGEEEEWDYQGNRLNLPYCSSNEWFNEKTYPQEYLIEKTESEITEQTYCPDPHYNEEALERPMTSAADAVKSMHQALKPISDQINDIRTKMIGMNIQPRSSSRQRFGRGVIPNIPSQESNFSDCVKINQWLLTDPQEFSNSLTNSDGSLRGYEYLADDFGIVKHKNRHREKLVIFPDVNEFDFNYMHHTNMDDISLTRSSIVTEPDDIFSKSYRGPKKKREM</sequence>
<feature type="region of interest" description="Disordered" evidence="2">
    <location>
        <begin position="1"/>
        <end position="56"/>
    </location>
</feature>
<accession>A0A0A9YN03</accession>
<name>A0A0A9YN03_LYGHE</name>
<reference evidence="3" key="2">
    <citation type="submission" date="2014-07" db="EMBL/GenBank/DDBJ databases">
        <authorList>
            <person name="Hull J."/>
        </authorList>
    </citation>
    <scope>NUCLEOTIDE SEQUENCE</scope>
</reference>